<dbReference type="PROSITE" id="PS51831">
    <property type="entry name" value="HD"/>
    <property type="match status" value="1"/>
</dbReference>
<evidence type="ECO:0000259" key="1">
    <source>
        <dbReference type="PROSITE" id="PS51831"/>
    </source>
</evidence>
<dbReference type="InterPro" id="IPR037522">
    <property type="entry name" value="HD_GYP_dom"/>
</dbReference>
<feature type="domain" description="HD-GYP" evidence="2">
    <location>
        <begin position="108"/>
        <end position="304"/>
    </location>
</feature>
<dbReference type="PANTHER" id="PTHR43155">
    <property type="entry name" value="CYCLIC DI-GMP PHOSPHODIESTERASE PA4108-RELATED"/>
    <property type="match status" value="1"/>
</dbReference>
<name>A0A4Q0I5U9_9FIRM</name>
<dbReference type="CDD" id="cd00077">
    <property type="entry name" value="HDc"/>
    <property type="match status" value="1"/>
</dbReference>
<gene>
    <name evidence="3" type="ORF">EFD62_05315</name>
</gene>
<sequence>MSKTFLPLRELKPGMRIAETILNDYGSIVISEGTILDDHMIKKLVNLKYGEVRVIERDQNFVVSEISESFNASYNSSVNSFKSVLYDAAIGKNINMEKVDKVVTSVVARLNEKRDIVRCINQIKSADQYTYTHCVNVSLLCMLLGKWMGFSKDKLLMLVQAGLLHDIGKSKVPREILNKPSTLTPEEYEEIKKHTIYGYRILEKEHEVDQEVRIAVLMHHEKIDGSGYPTGAKGDKINMMARVIAVADIYDAMTSNRVYREKESPFEVFHIMEEESVGKLDVAVVNAFLNNIAAYYIGDFAKLNTGEICEIVYINPRHVSRPIIKVDDRYIDLMEERELKILEIL</sequence>
<dbReference type="SUPFAM" id="SSF109604">
    <property type="entry name" value="HD-domain/PDEase-like"/>
    <property type="match status" value="1"/>
</dbReference>
<organism evidence="3 4">
    <name type="scientific">Acetivibrio mesophilus</name>
    <dbReference type="NCBI Taxonomy" id="2487273"/>
    <lineage>
        <taxon>Bacteria</taxon>
        <taxon>Bacillati</taxon>
        <taxon>Bacillota</taxon>
        <taxon>Clostridia</taxon>
        <taxon>Eubacteriales</taxon>
        <taxon>Oscillospiraceae</taxon>
        <taxon>Acetivibrio</taxon>
    </lineage>
</organism>
<comment type="caution">
    <text evidence="3">The sequence shown here is derived from an EMBL/GenBank/DDBJ whole genome shotgun (WGS) entry which is preliminary data.</text>
</comment>
<proteinExistence type="predicted"/>
<dbReference type="SMART" id="SM00471">
    <property type="entry name" value="HDc"/>
    <property type="match status" value="1"/>
</dbReference>
<dbReference type="RefSeq" id="WP_128705825.1">
    <property type="nucleotide sequence ID" value="NZ_RLII01000004.1"/>
</dbReference>
<feature type="domain" description="HD" evidence="1">
    <location>
        <begin position="130"/>
        <end position="253"/>
    </location>
</feature>
<dbReference type="NCBIfam" id="TIGR00277">
    <property type="entry name" value="HDIG"/>
    <property type="match status" value="1"/>
</dbReference>
<dbReference type="Proteomes" id="UP000289166">
    <property type="component" value="Unassembled WGS sequence"/>
</dbReference>
<evidence type="ECO:0000313" key="4">
    <source>
        <dbReference type="Proteomes" id="UP000289166"/>
    </source>
</evidence>
<keyword evidence="4" id="KW-1185">Reference proteome</keyword>
<dbReference type="AlphaFoldDB" id="A0A4Q0I5U9"/>
<dbReference type="PANTHER" id="PTHR43155:SF2">
    <property type="entry name" value="CYCLIC DI-GMP PHOSPHODIESTERASE PA4108"/>
    <property type="match status" value="1"/>
</dbReference>
<protein>
    <submittedName>
        <fullName evidence="3">HD-GYP domain-containing protein</fullName>
    </submittedName>
</protein>
<dbReference type="InterPro" id="IPR003607">
    <property type="entry name" value="HD/PDEase_dom"/>
</dbReference>
<dbReference type="EMBL" id="RLII01000004">
    <property type="protein sequence ID" value="RXE59736.1"/>
    <property type="molecule type" value="Genomic_DNA"/>
</dbReference>
<dbReference type="Gene3D" id="1.10.3210.10">
    <property type="entry name" value="Hypothetical protein af1432"/>
    <property type="match status" value="1"/>
</dbReference>
<dbReference type="PROSITE" id="PS51832">
    <property type="entry name" value="HD_GYP"/>
    <property type="match status" value="1"/>
</dbReference>
<accession>A0A4Q0I5U9</accession>
<dbReference type="Pfam" id="PF13487">
    <property type="entry name" value="HD_5"/>
    <property type="match status" value="1"/>
</dbReference>
<dbReference type="OrthoDB" id="9798833at2"/>
<dbReference type="InterPro" id="IPR006674">
    <property type="entry name" value="HD_domain"/>
</dbReference>
<evidence type="ECO:0000259" key="2">
    <source>
        <dbReference type="PROSITE" id="PS51832"/>
    </source>
</evidence>
<dbReference type="InterPro" id="IPR006675">
    <property type="entry name" value="HDIG_dom"/>
</dbReference>
<evidence type="ECO:0000313" key="3">
    <source>
        <dbReference type="EMBL" id="RXE59736.1"/>
    </source>
</evidence>
<reference evidence="4" key="1">
    <citation type="submission" date="2018-11" db="EMBL/GenBank/DDBJ databases">
        <title>Genome sequencing of a novel mesophilic and cellulolytic organism within the genus Hungateiclostridium.</title>
        <authorList>
            <person name="Rettenmaier R."/>
            <person name="Liebl W."/>
            <person name="Zverlov V."/>
        </authorList>
    </citation>
    <scope>NUCLEOTIDE SEQUENCE [LARGE SCALE GENOMIC DNA]</scope>
    <source>
        <strain evidence="4">N2K1</strain>
    </source>
</reference>